<dbReference type="InterPro" id="IPR003593">
    <property type="entry name" value="AAA+_ATPase"/>
</dbReference>
<dbReference type="PROSITE" id="PS50893">
    <property type="entry name" value="ABC_TRANSPORTER_2"/>
    <property type="match status" value="1"/>
</dbReference>
<dbReference type="InterPro" id="IPR027417">
    <property type="entry name" value="P-loop_NTPase"/>
</dbReference>
<dbReference type="Proteomes" id="UP001082899">
    <property type="component" value="Unassembled WGS sequence"/>
</dbReference>
<proteinExistence type="inferred from homology"/>
<keyword evidence="5" id="KW-0997">Cell inner membrane</keyword>
<evidence type="ECO:0000313" key="11">
    <source>
        <dbReference type="Proteomes" id="UP001082899"/>
    </source>
</evidence>
<comment type="similarity">
    <text evidence="2">Belongs to the ABC transporter superfamily.</text>
</comment>
<evidence type="ECO:0000259" key="9">
    <source>
        <dbReference type="PROSITE" id="PS50893"/>
    </source>
</evidence>
<dbReference type="GO" id="GO:0005524">
    <property type="term" value="F:ATP binding"/>
    <property type="evidence" value="ECO:0007669"/>
    <property type="project" value="UniProtKB-KW"/>
</dbReference>
<evidence type="ECO:0000256" key="8">
    <source>
        <dbReference type="ARBA" id="ARBA00023136"/>
    </source>
</evidence>
<dbReference type="CDD" id="cd03257">
    <property type="entry name" value="ABC_NikE_OppD_transporters"/>
    <property type="match status" value="1"/>
</dbReference>
<evidence type="ECO:0000256" key="1">
    <source>
        <dbReference type="ARBA" id="ARBA00004417"/>
    </source>
</evidence>
<dbReference type="PANTHER" id="PTHR43297:SF2">
    <property type="entry name" value="DIPEPTIDE TRANSPORT ATP-BINDING PROTEIN DPPD"/>
    <property type="match status" value="1"/>
</dbReference>
<keyword evidence="8" id="KW-0472">Membrane</keyword>
<evidence type="ECO:0000313" key="10">
    <source>
        <dbReference type="EMBL" id="MCY0386935.1"/>
    </source>
</evidence>
<keyword evidence="4" id="KW-1003">Cell membrane</keyword>
<dbReference type="SUPFAM" id="SSF52540">
    <property type="entry name" value="P-loop containing nucleoside triphosphate hydrolases"/>
    <property type="match status" value="1"/>
</dbReference>
<protein>
    <submittedName>
        <fullName evidence="10">ABC transporter ATP-binding protein</fullName>
    </submittedName>
</protein>
<keyword evidence="11" id="KW-1185">Reference proteome</keyword>
<evidence type="ECO:0000256" key="3">
    <source>
        <dbReference type="ARBA" id="ARBA00022448"/>
    </source>
</evidence>
<dbReference type="SMART" id="SM00382">
    <property type="entry name" value="AAA"/>
    <property type="match status" value="1"/>
</dbReference>
<evidence type="ECO:0000256" key="6">
    <source>
        <dbReference type="ARBA" id="ARBA00022741"/>
    </source>
</evidence>
<name>A0ABT3ZK79_9BURK</name>
<evidence type="ECO:0000256" key="4">
    <source>
        <dbReference type="ARBA" id="ARBA00022475"/>
    </source>
</evidence>
<sequence length="366" mass="39117">MTALSADRNQVPAGTSAELLAIRNLSVTFDGAVAVEHVDFDIAAGEVVGVVGESGSGKSVTMLALMGLIDAPGRVRADLLRFDGHSLLELKERARRRIVGRDIAMVFQDAQSSLNPSYSVGFQVGEALRQHEGLRGRALEQRVLGLLDQVEIPDAKNRMGAYPHQLSGGMNQRVMIAMAIACNPKLLIADEPTTALDVTIQAQIMTLLRNLQRDRGMAMVLISHDLAVVSEIADRVAVMYAGEVVEQQRVPAVFERPHHPYTEALLAAIPEHNRGARRLAALGGMVPGRYDRPQGCLFAPRCPYVEDACRAARPPLVPCEADGPNGLMNGLGGSPATAPAAHAGLVRCIKPLHRAPAARAGHGDAR</sequence>
<dbReference type="InterPro" id="IPR013563">
    <property type="entry name" value="Oligopep_ABC_C"/>
</dbReference>
<dbReference type="Gene3D" id="3.40.50.300">
    <property type="entry name" value="P-loop containing nucleotide triphosphate hydrolases"/>
    <property type="match status" value="1"/>
</dbReference>
<keyword evidence="3" id="KW-0813">Transport</keyword>
<gene>
    <name evidence="10" type="ORF">OVY01_06755</name>
</gene>
<dbReference type="PANTHER" id="PTHR43297">
    <property type="entry name" value="OLIGOPEPTIDE TRANSPORT ATP-BINDING PROTEIN APPD"/>
    <property type="match status" value="1"/>
</dbReference>
<dbReference type="Pfam" id="PF08352">
    <property type="entry name" value="oligo_HPY"/>
    <property type="match status" value="1"/>
</dbReference>
<accession>A0ABT3ZK79</accession>
<dbReference type="InterPro" id="IPR003439">
    <property type="entry name" value="ABC_transporter-like_ATP-bd"/>
</dbReference>
<organism evidence="10 11">
    <name type="scientific">Robbsia betulipollinis</name>
    <dbReference type="NCBI Taxonomy" id="2981849"/>
    <lineage>
        <taxon>Bacteria</taxon>
        <taxon>Pseudomonadati</taxon>
        <taxon>Pseudomonadota</taxon>
        <taxon>Betaproteobacteria</taxon>
        <taxon>Burkholderiales</taxon>
        <taxon>Burkholderiaceae</taxon>
        <taxon>Robbsia</taxon>
    </lineage>
</organism>
<dbReference type="EMBL" id="JAPMXC010000001">
    <property type="protein sequence ID" value="MCY0386935.1"/>
    <property type="molecule type" value="Genomic_DNA"/>
</dbReference>
<dbReference type="RefSeq" id="WP_267846606.1">
    <property type="nucleotide sequence ID" value="NZ_JAPMXC010000001.1"/>
</dbReference>
<comment type="caution">
    <text evidence="10">The sequence shown here is derived from an EMBL/GenBank/DDBJ whole genome shotgun (WGS) entry which is preliminary data.</text>
</comment>
<dbReference type="NCBIfam" id="TIGR01727">
    <property type="entry name" value="oligo_HPY"/>
    <property type="match status" value="1"/>
</dbReference>
<evidence type="ECO:0000256" key="2">
    <source>
        <dbReference type="ARBA" id="ARBA00005417"/>
    </source>
</evidence>
<dbReference type="Pfam" id="PF00005">
    <property type="entry name" value="ABC_tran"/>
    <property type="match status" value="1"/>
</dbReference>
<dbReference type="InterPro" id="IPR050388">
    <property type="entry name" value="ABC_Ni/Peptide_Import"/>
</dbReference>
<keyword evidence="7 10" id="KW-0067">ATP-binding</keyword>
<evidence type="ECO:0000256" key="5">
    <source>
        <dbReference type="ARBA" id="ARBA00022519"/>
    </source>
</evidence>
<evidence type="ECO:0000256" key="7">
    <source>
        <dbReference type="ARBA" id="ARBA00022840"/>
    </source>
</evidence>
<reference evidence="10" key="1">
    <citation type="submission" date="2022-11" db="EMBL/GenBank/DDBJ databases">
        <title>Robbsia betulipollinis sp. nov., isolated from pollen of birch (Betula pendula).</title>
        <authorList>
            <person name="Shi H."/>
            <person name="Ambika Manirajan B."/>
            <person name="Ratering S."/>
            <person name="Geissler-Plaum R."/>
            <person name="Schnell S."/>
        </authorList>
    </citation>
    <scope>NUCLEOTIDE SEQUENCE</scope>
    <source>
        <strain evidence="10">Bb-Pol-6</strain>
    </source>
</reference>
<keyword evidence="6" id="KW-0547">Nucleotide-binding</keyword>
<comment type="subcellular location">
    <subcellularLocation>
        <location evidence="1">Cell inner membrane</location>
        <topology evidence="1">Peripheral membrane protein</topology>
    </subcellularLocation>
</comment>
<feature type="domain" description="ABC transporter" evidence="9">
    <location>
        <begin position="20"/>
        <end position="266"/>
    </location>
</feature>